<dbReference type="InterPro" id="IPR036412">
    <property type="entry name" value="HAD-like_sf"/>
</dbReference>
<dbReference type="SUPFAM" id="SSF56784">
    <property type="entry name" value="HAD-like"/>
    <property type="match status" value="1"/>
</dbReference>
<dbReference type="GO" id="GO:0046037">
    <property type="term" value="P:GMP metabolic process"/>
    <property type="evidence" value="ECO:0007669"/>
    <property type="project" value="UniProtKB-ARBA"/>
</dbReference>
<dbReference type="AlphaFoldDB" id="A0A8C9Q6R5"/>
<dbReference type="Proteomes" id="UP000694422">
    <property type="component" value="Unplaced"/>
</dbReference>
<protein>
    <submittedName>
        <fullName evidence="5">5'-nucleotidase domain containing 4</fullName>
    </submittedName>
</protein>
<dbReference type="InterPro" id="IPR023214">
    <property type="entry name" value="HAD_sf"/>
</dbReference>
<dbReference type="FunFam" id="3.40.50.1000:FF:000021">
    <property type="entry name" value="NT5C2 isoform 1"/>
    <property type="match status" value="1"/>
</dbReference>
<keyword evidence="4" id="KW-0460">Magnesium</keyword>
<dbReference type="Pfam" id="PF05761">
    <property type="entry name" value="5_nucleotid"/>
    <property type="match status" value="1"/>
</dbReference>
<name>A0A8C9Q6R5_SPEDA</name>
<evidence type="ECO:0000256" key="3">
    <source>
        <dbReference type="ARBA" id="ARBA00022801"/>
    </source>
</evidence>
<proteinExistence type="inferred from homology"/>
<dbReference type="Ensembl" id="ENSSDAT00000021627.1">
    <property type="protein sequence ID" value="ENSSDAP00000018908.1"/>
    <property type="gene ID" value="ENSSDAG00000017247.1"/>
</dbReference>
<dbReference type="GO" id="GO:0008253">
    <property type="term" value="F:5'-nucleotidase activity"/>
    <property type="evidence" value="ECO:0007669"/>
    <property type="project" value="TreeGrafter"/>
</dbReference>
<dbReference type="PANTHER" id="PTHR12103:SF18">
    <property type="entry name" value="5'-NUCLEOTIDASE DOMAIN-CONTAINING PROTEIN 4"/>
    <property type="match status" value="1"/>
</dbReference>
<comment type="similarity">
    <text evidence="1">Belongs to the 5'(3')-deoxyribonucleotidase family.</text>
</comment>
<sequence>MGFHQIFVHHSLALRKIRCLASSWTAPWLVGGRLVCTGYPHEVLRYSCDPSFPTRGLVFEALYGKLLKVHGHGDMLVAAHGFTFLSEKGTGWGFDPSKFIQRDDRQRFTLPCPLLACPSCDTGYQHGNLFVSFRSLFQDVTEAMNSVHQSGCLKERTLDNLEKYVEQDVMRIPVLLGKIKEVGRVFLATNGSYQYMDAIMTYLFAAGEASPPALPWRSYFDQIVVDTQKPCFFAEGMVLRQVNMIMDSGKLRVGTYTGPPQHCAAHSGDVVCELLGVRGKDILYIGDHISGDIVKSKKQQGWRTCLVVPELSRELGIWQPGRYVPLLHGSHGHLCSRHMYGSICGLQNINSIKKEIQMPHETIMEQEQASLDPAFCLLSCSLSCSGSAAVLRHASAVCPL</sequence>
<evidence type="ECO:0000256" key="4">
    <source>
        <dbReference type="ARBA" id="ARBA00022842"/>
    </source>
</evidence>
<dbReference type="GO" id="GO:0046054">
    <property type="term" value="P:dGMP metabolic process"/>
    <property type="evidence" value="ECO:0007669"/>
    <property type="project" value="UniProtKB-ARBA"/>
</dbReference>
<evidence type="ECO:0000256" key="2">
    <source>
        <dbReference type="ARBA" id="ARBA00022723"/>
    </source>
</evidence>
<keyword evidence="2" id="KW-0479">Metal-binding</keyword>
<keyword evidence="6" id="KW-1185">Reference proteome</keyword>
<evidence type="ECO:0000313" key="5">
    <source>
        <dbReference type="Ensembl" id="ENSSDAP00000018908.1"/>
    </source>
</evidence>
<organism evidence="5 6">
    <name type="scientific">Spermophilus dauricus</name>
    <name type="common">Daurian ground squirrel</name>
    <dbReference type="NCBI Taxonomy" id="99837"/>
    <lineage>
        <taxon>Eukaryota</taxon>
        <taxon>Metazoa</taxon>
        <taxon>Chordata</taxon>
        <taxon>Craniata</taxon>
        <taxon>Vertebrata</taxon>
        <taxon>Euteleostomi</taxon>
        <taxon>Mammalia</taxon>
        <taxon>Eutheria</taxon>
        <taxon>Euarchontoglires</taxon>
        <taxon>Glires</taxon>
        <taxon>Rodentia</taxon>
        <taxon>Sciuromorpha</taxon>
        <taxon>Sciuridae</taxon>
        <taxon>Xerinae</taxon>
        <taxon>Marmotini</taxon>
        <taxon>Spermophilus</taxon>
    </lineage>
</organism>
<reference evidence="5" key="1">
    <citation type="submission" date="2025-08" db="UniProtKB">
        <authorList>
            <consortium name="Ensembl"/>
        </authorList>
    </citation>
    <scope>IDENTIFICATION</scope>
</reference>
<dbReference type="Gene3D" id="3.40.50.1000">
    <property type="entry name" value="HAD superfamily/HAD-like"/>
    <property type="match status" value="1"/>
</dbReference>
<reference evidence="5" key="2">
    <citation type="submission" date="2025-09" db="UniProtKB">
        <authorList>
            <consortium name="Ensembl"/>
        </authorList>
    </citation>
    <scope>IDENTIFICATION</scope>
</reference>
<dbReference type="GO" id="GO:0046872">
    <property type="term" value="F:metal ion binding"/>
    <property type="evidence" value="ECO:0007669"/>
    <property type="project" value="UniProtKB-KW"/>
</dbReference>
<dbReference type="PANTHER" id="PTHR12103">
    <property type="entry name" value="5'-NUCLEOTIDASE DOMAIN-CONTAINING"/>
    <property type="match status" value="1"/>
</dbReference>
<dbReference type="InterPro" id="IPR008380">
    <property type="entry name" value="HAD-SF_hydro_IG_5-nucl"/>
</dbReference>
<accession>A0A8C9Q6R5</accession>
<evidence type="ECO:0000256" key="1">
    <source>
        <dbReference type="ARBA" id="ARBA00009589"/>
    </source>
</evidence>
<keyword evidence="3" id="KW-0378">Hydrolase</keyword>
<evidence type="ECO:0000313" key="6">
    <source>
        <dbReference type="Proteomes" id="UP000694422"/>
    </source>
</evidence>